<keyword evidence="2" id="KW-0732">Signal</keyword>
<keyword evidence="4" id="KW-0378">Hydrolase</keyword>
<dbReference type="InterPro" id="IPR029058">
    <property type="entry name" value="AB_hydrolase_fold"/>
</dbReference>
<dbReference type="PANTHER" id="PTHR47751:SF1">
    <property type="entry name" value="SUPERFAMILY HYDROLASE, PUTATIVE (AFU_ORTHOLOGUE AFUA_2G16580)-RELATED"/>
    <property type="match status" value="1"/>
</dbReference>
<dbReference type="SUPFAM" id="SSF53474">
    <property type="entry name" value="alpha/beta-Hydrolases"/>
    <property type="match status" value="1"/>
</dbReference>
<dbReference type="InterPro" id="IPR051411">
    <property type="entry name" value="Polyketide_trans_af380"/>
</dbReference>
<evidence type="ECO:0000256" key="1">
    <source>
        <dbReference type="ARBA" id="ARBA00029464"/>
    </source>
</evidence>
<feature type="domain" description="AB hydrolase-1" evidence="3">
    <location>
        <begin position="93"/>
        <end position="327"/>
    </location>
</feature>
<evidence type="ECO:0000313" key="5">
    <source>
        <dbReference type="Proteomes" id="UP000240883"/>
    </source>
</evidence>
<name>A0A2T2N216_CORCC</name>
<feature type="chain" id="PRO_5015548992" evidence="2">
    <location>
        <begin position="25"/>
        <end position="349"/>
    </location>
</feature>
<evidence type="ECO:0000256" key="2">
    <source>
        <dbReference type="SAM" id="SignalP"/>
    </source>
</evidence>
<accession>A0A2T2N216</accession>
<dbReference type="OrthoDB" id="2498029at2759"/>
<dbReference type="Pfam" id="PF12697">
    <property type="entry name" value="Abhydrolase_6"/>
    <property type="match status" value="1"/>
</dbReference>
<dbReference type="Gene3D" id="1.10.10.800">
    <property type="match status" value="1"/>
</dbReference>
<dbReference type="Gene3D" id="3.40.50.1820">
    <property type="entry name" value="alpha/beta hydrolase"/>
    <property type="match status" value="1"/>
</dbReference>
<feature type="signal peptide" evidence="2">
    <location>
        <begin position="1"/>
        <end position="24"/>
    </location>
</feature>
<dbReference type="GO" id="GO:0016787">
    <property type="term" value="F:hydrolase activity"/>
    <property type="evidence" value="ECO:0007669"/>
    <property type="project" value="UniProtKB-KW"/>
</dbReference>
<dbReference type="InterPro" id="IPR000073">
    <property type="entry name" value="AB_hydrolase_1"/>
</dbReference>
<keyword evidence="5" id="KW-1185">Reference proteome</keyword>
<evidence type="ECO:0000313" key="4">
    <source>
        <dbReference type="EMBL" id="PSN59472.1"/>
    </source>
</evidence>
<proteinExistence type="inferred from homology"/>
<sequence length="349" mass="38355">MVAMGSKFTSLGFLAMVNTMLAAAQNLSFGADNFYQSSNVTVRPISFLNHYRWNISGNLFVANDLDLNSTWPAVFVGHPNGAVKEQAANLYAIKLAEQGFVTLSLDQSFWGGSEGEPRNAVLPDAYSEAFSAAVDFLGQQTIVDRERIGGVGICGSGGFLISAAKLDQRIKAIATSSMYDMGAVNRNGLQNSISIEQRKEILATAAQDRWNVLDGGEPRLLAGVPTEINNQSDPISREFFDFYRTSRAQYAPPGVEPNTTTTRTYVDESKFMNFYPFNDIETISPRPLLFITGDQAHSIEFSEDAYARAAEPKEIVRVPGAGHVDLYDRVELIPFAKLSEFFKKELAAK</sequence>
<organism evidence="4 5">
    <name type="scientific">Corynespora cassiicola Philippines</name>
    <dbReference type="NCBI Taxonomy" id="1448308"/>
    <lineage>
        <taxon>Eukaryota</taxon>
        <taxon>Fungi</taxon>
        <taxon>Dikarya</taxon>
        <taxon>Ascomycota</taxon>
        <taxon>Pezizomycotina</taxon>
        <taxon>Dothideomycetes</taxon>
        <taxon>Pleosporomycetidae</taxon>
        <taxon>Pleosporales</taxon>
        <taxon>Corynesporascaceae</taxon>
        <taxon>Corynespora</taxon>
    </lineage>
</organism>
<dbReference type="Proteomes" id="UP000240883">
    <property type="component" value="Unassembled WGS sequence"/>
</dbReference>
<comment type="similarity">
    <text evidence="1">Belongs to the polyketide transferase af380 family.</text>
</comment>
<dbReference type="AlphaFoldDB" id="A0A2T2N216"/>
<dbReference type="STRING" id="1448308.A0A2T2N216"/>
<evidence type="ECO:0000259" key="3">
    <source>
        <dbReference type="Pfam" id="PF12697"/>
    </source>
</evidence>
<gene>
    <name evidence="4" type="ORF">BS50DRAFT_580039</name>
</gene>
<dbReference type="PANTHER" id="PTHR47751">
    <property type="entry name" value="SUPERFAMILY HYDROLASE, PUTATIVE (AFU_ORTHOLOGUE AFUA_2G16580)-RELATED"/>
    <property type="match status" value="1"/>
</dbReference>
<protein>
    <submittedName>
        <fullName evidence="4">Alpha/beta-hydrolase</fullName>
    </submittedName>
</protein>
<dbReference type="EMBL" id="KZ678156">
    <property type="protein sequence ID" value="PSN59472.1"/>
    <property type="molecule type" value="Genomic_DNA"/>
</dbReference>
<reference evidence="4 5" key="1">
    <citation type="journal article" date="2018" name="Front. Microbiol.">
        <title>Genome-Wide Analysis of Corynespora cassiicola Leaf Fall Disease Putative Effectors.</title>
        <authorList>
            <person name="Lopez D."/>
            <person name="Ribeiro S."/>
            <person name="Label P."/>
            <person name="Fumanal B."/>
            <person name="Venisse J.S."/>
            <person name="Kohler A."/>
            <person name="de Oliveira R.R."/>
            <person name="Labutti K."/>
            <person name="Lipzen A."/>
            <person name="Lail K."/>
            <person name="Bauer D."/>
            <person name="Ohm R.A."/>
            <person name="Barry K.W."/>
            <person name="Spatafora J."/>
            <person name="Grigoriev I.V."/>
            <person name="Martin F.M."/>
            <person name="Pujade-Renaud V."/>
        </authorList>
    </citation>
    <scope>NUCLEOTIDE SEQUENCE [LARGE SCALE GENOMIC DNA]</scope>
    <source>
        <strain evidence="4 5">Philippines</strain>
    </source>
</reference>